<dbReference type="Proteomes" id="UP001642484">
    <property type="component" value="Unassembled WGS sequence"/>
</dbReference>
<feature type="signal peptide" evidence="1">
    <location>
        <begin position="1"/>
        <end position="19"/>
    </location>
</feature>
<proteinExistence type="predicted"/>
<reference evidence="2 3" key="1">
    <citation type="submission" date="2024-02" db="EMBL/GenBank/DDBJ databases">
        <authorList>
            <person name="Chen Y."/>
            <person name="Shah S."/>
            <person name="Dougan E. K."/>
            <person name="Thang M."/>
            <person name="Chan C."/>
        </authorList>
    </citation>
    <scope>NUCLEOTIDE SEQUENCE [LARGE SCALE GENOMIC DNA]</scope>
</reference>
<dbReference type="EMBL" id="CAXAMN010026051">
    <property type="protein sequence ID" value="CAK9100347.1"/>
    <property type="molecule type" value="Genomic_DNA"/>
</dbReference>
<keyword evidence="1" id="KW-0732">Signal</keyword>
<feature type="chain" id="PRO_5045627222" evidence="1">
    <location>
        <begin position="20"/>
        <end position="136"/>
    </location>
</feature>
<accession>A0ABP0RIC5</accession>
<keyword evidence="3" id="KW-1185">Reference proteome</keyword>
<comment type="caution">
    <text evidence="2">The sequence shown here is derived from an EMBL/GenBank/DDBJ whole genome shotgun (WGS) entry which is preliminary data.</text>
</comment>
<organism evidence="2 3">
    <name type="scientific">Durusdinium trenchii</name>
    <dbReference type="NCBI Taxonomy" id="1381693"/>
    <lineage>
        <taxon>Eukaryota</taxon>
        <taxon>Sar</taxon>
        <taxon>Alveolata</taxon>
        <taxon>Dinophyceae</taxon>
        <taxon>Suessiales</taxon>
        <taxon>Symbiodiniaceae</taxon>
        <taxon>Durusdinium</taxon>
    </lineage>
</organism>
<evidence type="ECO:0000313" key="3">
    <source>
        <dbReference type="Proteomes" id="UP001642484"/>
    </source>
</evidence>
<gene>
    <name evidence="2" type="ORF">CCMP2556_LOCUS47428</name>
</gene>
<protein>
    <submittedName>
        <fullName evidence="2">Uncharacterized protein</fullName>
    </submittedName>
</protein>
<sequence>MRRLLWVPIACSLYGQGSAKDPGCTLSAHQQCLQLGLEAMKAIDLVLLWVVVVIFARFERIVYAPKQEKVIWGHGAMTVAFDNEGSEDSRSFLQRSWQKMFPSQSSGHFAPHNVSQAYEAAREHQHNLHGHGEQTF</sequence>
<evidence type="ECO:0000256" key="1">
    <source>
        <dbReference type="SAM" id="SignalP"/>
    </source>
</evidence>
<evidence type="ECO:0000313" key="2">
    <source>
        <dbReference type="EMBL" id="CAK9100347.1"/>
    </source>
</evidence>
<name>A0ABP0RIC5_9DINO</name>